<evidence type="ECO:0000313" key="3">
    <source>
        <dbReference type="Proteomes" id="UP000313359"/>
    </source>
</evidence>
<protein>
    <recommendedName>
        <fullName evidence="1">Protein kinase domain-containing protein</fullName>
    </recommendedName>
</protein>
<feature type="domain" description="Protein kinase" evidence="1">
    <location>
        <begin position="282"/>
        <end position="554"/>
    </location>
</feature>
<dbReference type="GO" id="GO:0005524">
    <property type="term" value="F:ATP binding"/>
    <property type="evidence" value="ECO:0007669"/>
    <property type="project" value="InterPro"/>
</dbReference>
<dbReference type="PROSITE" id="PS50011">
    <property type="entry name" value="PROTEIN_KINASE_DOM"/>
    <property type="match status" value="1"/>
</dbReference>
<dbReference type="SUPFAM" id="SSF56112">
    <property type="entry name" value="Protein kinase-like (PK-like)"/>
    <property type="match status" value="1"/>
</dbReference>
<dbReference type="InterPro" id="IPR000719">
    <property type="entry name" value="Prot_kinase_dom"/>
</dbReference>
<dbReference type="InterPro" id="IPR011009">
    <property type="entry name" value="Kinase-like_dom_sf"/>
</dbReference>
<evidence type="ECO:0000259" key="1">
    <source>
        <dbReference type="PROSITE" id="PS50011"/>
    </source>
</evidence>
<dbReference type="OrthoDB" id="2753408at2759"/>
<evidence type="ECO:0000313" key="2">
    <source>
        <dbReference type="EMBL" id="RPD55559.1"/>
    </source>
</evidence>
<organism evidence="2 3">
    <name type="scientific">Lentinus tigrinus ALCF2SS1-6</name>
    <dbReference type="NCBI Taxonomy" id="1328759"/>
    <lineage>
        <taxon>Eukaryota</taxon>
        <taxon>Fungi</taxon>
        <taxon>Dikarya</taxon>
        <taxon>Basidiomycota</taxon>
        <taxon>Agaricomycotina</taxon>
        <taxon>Agaricomycetes</taxon>
        <taxon>Polyporales</taxon>
        <taxon>Polyporaceae</taxon>
        <taxon>Lentinus</taxon>
    </lineage>
</organism>
<gene>
    <name evidence="2" type="ORF">L227DRAFT_656793</name>
</gene>
<dbReference type="EMBL" id="ML122294">
    <property type="protein sequence ID" value="RPD55559.1"/>
    <property type="molecule type" value="Genomic_DNA"/>
</dbReference>
<accession>A0A5C2RWH8</accession>
<name>A0A5C2RWH8_9APHY</name>
<proteinExistence type="predicted"/>
<dbReference type="AlphaFoldDB" id="A0A5C2RWH8"/>
<dbReference type="Proteomes" id="UP000313359">
    <property type="component" value="Unassembled WGS sequence"/>
</dbReference>
<reference evidence="2" key="1">
    <citation type="journal article" date="2018" name="Genome Biol. Evol.">
        <title>Genomics and development of Lentinus tigrinus, a white-rot wood-decaying mushroom with dimorphic fruiting bodies.</title>
        <authorList>
            <person name="Wu B."/>
            <person name="Xu Z."/>
            <person name="Knudson A."/>
            <person name="Carlson A."/>
            <person name="Chen N."/>
            <person name="Kovaka S."/>
            <person name="LaButti K."/>
            <person name="Lipzen A."/>
            <person name="Pennachio C."/>
            <person name="Riley R."/>
            <person name="Schakwitz W."/>
            <person name="Umezawa K."/>
            <person name="Ohm R.A."/>
            <person name="Grigoriev I.V."/>
            <person name="Nagy L.G."/>
            <person name="Gibbons J."/>
            <person name="Hibbett D."/>
        </authorList>
    </citation>
    <scope>NUCLEOTIDE SEQUENCE [LARGE SCALE GENOMIC DNA]</scope>
    <source>
        <strain evidence="2">ALCF2SS1-6</strain>
    </source>
</reference>
<sequence length="554" mass="62888">MGARTRTTMEPLRIDQVKSIVPQGKDSYEIYQFPEGTLCSSDGELEAAISAQGIDTLKKIDRSALLSQVAPWGFIPGQLHFVIVPPDQDEEDTLESLPFSVRRWTYFRRTPAKAPSSEAQASEFDLAQRSEAHRIYCGRPYQRSTPPSLLDETLCQLRCNLDSIIPDPKDIQCFASLRAYACENLTEDERRETFTNILERGNITPVRAKRGFIGASRYHDDGDLRVHCLDVDVIYYVQVIKREIGNTSGDPYVEAIHYWIENVREFFCSRSCENNQVERLNFPAVLVLHLGPFLAIAAAVYGDDPIVELLCCIPLHIHDTHDSQLQAGERALAALRVALHSLRDRYSNIVDERVPRADFPFRDYYKDSDHNVHSFTYERDIDKKRVFRVIDKNGTPLCVKFSKRFAPALRAVNKVHDWIMIVMEDKTAQYSNTMWDVKHRKDAPEKGKGKGKEKAKPAVSMEAALEQVRTKLGVLHDGGFVHGDLRDVNVLLRNDDAPADCPDILLIDWDWAGVAGKVVYPRGINTQLRRPDGALAAEEIKAEHDVWMVNNLLE</sequence>
<keyword evidence="3" id="KW-1185">Reference proteome</keyword>
<dbReference type="GO" id="GO:0004672">
    <property type="term" value="F:protein kinase activity"/>
    <property type="evidence" value="ECO:0007669"/>
    <property type="project" value="InterPro"/>
</dbReference>